<dbReference type="EMBL" id="CATNWA010018884">
    <property type="protein sequence ID" value="CAI9610050.1"/>
    <property type="molecule type" value="Genomic_DNA"/>
</dbReference>
<reference evidence="1" key="1">
    <citation type="submission" date="2023-05" db="EMBL/GenBank/DDBJ databases">
        <authorList>
            <person name="Stuckert A."/>
        </authorList>
    </citation>
    <scope>NUCLEOTIDE SEQUENCE</scope>
</reference>
<proteinExistence type="predicted"/>
<protein>
    <submittedName>
        <fullName evidence="1">Uncharacterized protein</fullName>
    </submittedName>
</protein>
<evidence type="ECO:0000313" key="1">
    <source>
        <dbReference type="EMBL" id="CAI9610050.1"/>
    </source>
</evidence>
<name>A0ABN9GPK1_9NEOB</name>
<keyword evidence="2" id="KW-1185">Reference proteome</keyword>
<sequence>MSCSDRGLLSVAGDSCRYQYQKKLCVRRVMPIRRMVHLCKYPCSGRTLTILELGHCPEGPGSVGGP</sequence>
<evidence type="ECO:0000313" key="2">
    <source>
        <dbReference type="Proteomes" id="UP001162483"/>
    </source>
</evidence>
<dbReference type="Proteomes" id="UP001162483">
    <property type="component" value="Unassembled WGS sequence"/>
</dbReference>
<gene>
    <name evidence="1" type="ORF">SPARVUS_LOCUS14359269</name>
</gene>
<organism evidence="1 2">
    <name type="scientific">Staurois parvus</name>
    <dbReference type="NCBI Taxonomy" id="386267"/>
    <lineage>
        <taxon>Eukaryota</taxon>
        <taxon>Metazoa</taxon>
        <taxon>Chordata</taxon>
        <taxon>Craniata</taxon>
        <taxon>Vertebrata</taxon>
        <taxon>Euteleostomi</taxon>
        <taxon>Amphibia</taxon>
        <taxon>Batrachia</taxon>
        <taxon>Anura</taxon>
        <taxon>Neobatrachia</taxon>
        <taxon>Ranoidea</taxon>
        <taxon>Ranidae</taxon>
        <taxon>Staurois</taxon>
    </lineage>
</organism>
<accession>A0ABN9GPK1</accession>
<comment type="caution">
    <text evidence="1">The sequence shown here is derived from an EMBL/GenBank/DDBJ whole genome shotgun (WGS) entry which is preliminary data.</text>
</comment>